<protein>
    <submittedName>
        <fullName evidence="2">Uncharacterized protein</fullName>
    </submittedName>
</protein>
<organism evidence="2">
    <name type="scientific">Micrurus surinamensis</name>
    <name type="common">Surinam coral snake</name>
    <dbReference type="NCBI Taxonomy" id="129470"/>
    <lineage>
        <taxon>Eukaryota</taxon>
        <taxon>Metazoa</taxon>
        <taxon>Chordata</taxon>
        <taxon>Craniata</taxon>
        <taxon>Vertebrata</taxon>
        <taxon>Euteleostomi</taxon>
        <taxon>Lepidosauria</taxon>
        <taxon>Squamata</taxon>
        <taxon>Bifurcata</taxon>
        <taxon>Unidentata</taxon>
        <taxon>Episquamata</taxon>
        <taxon>Toxicofera</taxon>
        <taxon>Serpentes</taxon>
        <taxon>Colubroidea</taxon>
        <taxon>Elapidae</taxon>
        <taxon>Elapinae</taxon>
        <taxon>Micrurus</taxon>
    </lineage>
</organism>
<keyword evidence="1" id="KW-1133">Transmembrane helix</keyword>
<sequence>MAFQQNLVENLYYFCSRFWGISSTASKGSSLSQSSKFETPNVGRQDEISCMLATASITRTHLRLHIFFHLLASIYFGFFLSSVSEPGIALNRTLKKTTFLLCVQA</sequence>
<evidence type="ECO:0000313" key="2">
    <source>
        <dbReference type="EMBL" id="LAB48163.1"/>
    </source>
</evidence>
<dbReference type="AlphaFoldDB" id="A0A2D4NTD6"/>
<reference evidence="2" key="2">
    <citation type="submission" date="2017-11" db="EMBL/GenBank/DDBJ databases">
        <title>Coralsnake Venomics: Analyses of Venom Gland Transcriptomes and Proteomes of Six Brazilian Taxa.</title>
        <authorList>
            <person name="Aird S.D."/>
            <person name="Jorge da Silva N."/>
            <person name="Qiu L."/>
            <person name="Villar-Briones A."/>
            <person name="Aparecida-Saddi V."/>
            <person name="Campos-Telles M.P."/>
            <person name="Grau M."/>
            <person name="Mikheyev A.S."/>
        </authorList>
    </citation>
    <scope>NUCLEOTIDE SEQUENCE</scope>
    <source>
        <tissue evidence="2">Venom_gland</tissue>
    </source>
</reference>
<accession>A0A2D4NTD6</accession>
<keyword evidence="1" id="KW-0472">Membrane</keyword>
<evidence type="ECO:0000256" key="1">
    <source>
        <dbReference type="SAM" id="Phobius"/>
    </source>
</evidence>
<feature type="transmembrane region" description="Helical" evidence="1">
    <location>
        <begin position="66"/>
        <end position="84"/>
    </location>
</feature>
<name>A0A2D4NTD6_MICSU</name>
<reference evidence="2" key="1">
    <citation type="submission" date="2017-07" db="EMBL/GenBank/DDBJ databases">
        <authorList>
            <person name="Mikheyev A."/>
            <person name="Grau M."/>
        </authorList>
    </citation>
    <scope>NUCLEOTIDE SEQUENCE</scope>
    <source>
        <tissue evidence="2">Venom_gland</tissue>
    </source>
</reference>
<keyword evidence="1" id="KW-0812">Transmembrane</keyword>
<proteinExistence type="predicted"/>
<dbReference type="EMBL" id="IACN01014524">
    <property type="protein sequence ID" value="LAB48163.1"/>
    <property type="molecule type" value="Transcribed_RNA"/>
</dbReference>